<feature type="compositionally biased region" description="Polar residues" evidence="1">
    <location>
        <begin position="370"/>
        <end position="380"/>
    </location>
</feature>
<dbReference type="RefSeq" id="XP_009060164.1">
    <property type="nucleotide sequence ID" value="XM_009061916.1"/>
</dbReference>
<organism evidence="2 3">
    <name type="scientific">Lottia gigantea</name>
    <name type="common">Giant owl limpet</name>
    <dbReference type="NCBI Taxonomy" id="225164"/>
    <lineage>
        <taxon>Eukaryota</taxon>
        <taxon>Metazoa</taxon>
        <taxon>Spiralia</taxon>
        <taxon>Lophotrochozoa</taxon>
        <taxon>Mollusca</taxon>
        <taxon>Gastropoda</taxon>
        <taxon>Patellogastropoda</taxon>
        <taxon>Lottioidea</taxon>
        <taxon>Lottiidae</taxon>
        <taxon>Lottia</taxon>
    </lineage>
</organism>
<proteinExistence type="predicted"/>
<feature type="region of interest" description="Disordered" evidence="1">
    <location>
        <begin position="468"/>
        <end position="512"/>
    </location>
</feature>
<feature type="region of interest" description="Disordered" evidence="1">
    <location>
        <begin position="206"/>
        <end position="296"/>
    </location>
</feature>
<dbReference type="GO" id="GO:0048513">
    <property type="term" value="P:animal organ development"/>
    <property type="evidence" value="ECO:0007669"/>
    <property type="project" value="TreeGrafter"/>
</dbReference>
<gene>
    <name evidence="2" type="ORF">LOTGIDRAFT_154206</name>
</gene>
<feature type="compositionally biased region" description="Polar residues" evidence="1">
    <location>
        <begin position="333"/>
        <end position="352"/>
    </location>
</feature>
<dbReference type="AlphaFoldDB" id="V3ZDD4"/>
<evidence type="ECO:0000313" key="3">
    <source>
        <dbReference type="Proteomes" id="UP000030746"/>
    </source>
</evidence>
<feature type="compositionally biased region" description="Pro residues" evidence="1">
    <location>
        <begin position="281"/>
        <end position="296"/>
    </location>
</feature>
<dbReference type="OMA" id="QETHCIV"/>
<evidence type="ECO:0000256" key="1">
    <source>
        <dbReference type="SAM" id="MobiDB-lite"/>
    </source>
</evidence>
<accession>V3ZDD4</accession>
<dbReference type="GeneID" id="20236238"/>
<dbReference type="HOGENOM" id="CLU_394996_0_0_1"/>
<dbReference type="GO" id="GO:0005634">
    <property type="term" value="C:nucleus"/>
    <property type="evidence" value="ECO:0007669"/>
    <property type="project" value="TreeGrafter"/>
</dbReference>
<dbReference type="KEGG" id="lgi:LOTGIDRAFT_154206"/>
<feature type="compositionally biased region" description="Pro residues" evidence="1">
    <location>
        <begin position="381"/>
        <end position="390"/>
    </location>
</feature>
<feature type="region of interest" description="Disordered" evidence="1">
    <location>
        <begin position="631"/>
        <end position="678"/>
    </location>
</feature>
<dbReference type="PANTHER" id="PTHR23186">
    <property type="entry name" value="RETINOIC ACID-INDUCED PROTEIN 2"/>
    <property type="match status" value="1"/>
</dbReference>
<dbReference type="PANTHER" id="PTHR23186:SF4">
    <property type="entry name" value="GH22790P"/>
    <property type="match status" value="1"/>
</dbReference>
<dbReference type="Proteomes" id="UP000030746">
    <property type="component" value="Unassembled WGS sequence"/>
</dbReference>
<feature type="compositionally biased region" description="Low complexity" evidence="1">
    <location>
        <begin position="353"/>
        <end position="369"/>
    </location>
</feature>
<feature type="compositionally biased region" description="Basic and acidic residues" evidence="1">
    <location>
        <begin position="206"/>
        <end position="238"/>
    </location>
</feature>
<evidence type="ECO:0000313" key="2">
    <source>
        <dbReference type="EMBL" id="ESO89123.1"/>
    </source>
</evidence>
<sequence>MYRIMTLVSQYVSYRDMINDTRHYSRPTLYLQQVSDHGETSLAAQHRNLVSALTKRQAATSSASPGSSDSPPSPQFIVCGWCQKPGLKLFTLKTSSGTKPFCSELCFTQCRRASFKKNKICDWCKHVRHTVNYVEYVDGEIQFQFCSEKCLSQYKMNIFCRETQEHLNKIKSSDSEENNNCDSKEKKILITPDLWLQEQSDNRKEFKDLCDSGDDKDIPRKSGLSDRSSTRTKSETNHRHQIRTHQSRSNAETKYLSDSPLKKSRTQHDSKEAQRSKSPPKTSPKPTPIPGLPTGPFLPPWIPPHLMSGFGHGMMNHPFLYGMPPFGQPFPMSGSSDNRSESRGPSTPHGQNSLSPSTSVCSSDSQSASQNLGLSSTPRNNAPPPPLLPVGYPPLPFPHLNPGENPFGAGVFPLPPQHPLLSNPVMPSGTPPVTVMVPFPVVLPVPVPIPLPLPITAEKLEKFFKEKADEEKQTKVQSPIMLSRDRLENNRSKSAEPSRASSINKKERHQDDCLQCATCTSDSTRTHSRNSVDIGQAAQINSIRDIYSHSVKRSLTQNVSPTNFTLKKPKLEMRSDTDGAIDLSKDSMRNFTGKENREVSVKSEDIKHISDKVENEYMLKVPKIHIVSNENSSNVEPVLPLPPSDTNYSSRRSLILDAPNVPKREQSPSPERRYVRTVSRDMVEAARRRCLRARVKTK</sequence>
<feature type="compositionally biased region" description="Basic and acidic residues" evidence="1">
    <location>
        <begin position="483"/>
        <end position="496"/>
    </location>
</feature>
<dbReference type="EMBL" id="KB202619">
    <property type="protein sequence ID" value="ESO89123.1"/>
    <property type="molecule type" value="Genomic_DNA"/>
</dbReference>
<feature type="region of interest" description="Disordered" evidence="1">
    <location>
        <begin position="330"/>
        <end position="390"/>
    </location>
</feature>
<dbReference type="STRING" id="225164.V3ZDD4"/>
<dbReference type="OrthoDB" id="6250723at2759"/>
<protein>
    <submittedName>
        <fullName evidence="2">Uncharacterized protein</fullName>
    </submittedName>
</protein>
<feature type="compositionally biased region" description="Basic and acidic residues" evidence="1">
    <location>
        <begin position="662"/>
        <end position="678"/>
    </location>
</feature>
<feature type="compositionally biased region" description="Basic and acidic residues" evidence="1">
    <location>
        <begin position="266"/>
        <end position="275"/>
    </location>
</feature>
<keyword evidence="3" id="KW-1185">Reference proteome</keyword>
<dbReference type="CTD" id="20236238"/>
<dbReference type="Pfam" id="PF15279">
    <property type="entry name" value="SOBP"/>
    <property type="match status" value="1"/>
</dbReference>
<reference evidence="2 3" key="1">
    <citation type="journal article" date="2013" name="Nature">
        <title>Insights into bilaterian evolution from three spiralian genomes.</title>
        <authorList>
            <person name="Simakov O."/>
            <person name="Marletaz F."/>
            <person name="Cho S.J."/>
            <person name="Edsinger-Gonzales E."/>
            <person name="Havlak P."/>
            <person name="Hellsten U."/>
            <person name="Kuo D.H."/>
            <person name="Larsson T."/>
            <person name="Lv J."/>
            <person name="Arendt D."/>
            <person name="Savage R."/>
            <person name="Osoegawa K."/>
            <person name="de Jong P."/>
            <person name="Grimwood J."/>
            <person name="Chapman J.A."/>
            <person name="Shapiro H."/>
            <person name="Aerts A."/>
            <person name="Otillar R.P."/>
            <person name="Terry A.Y."/>
            <person name="Boore J.L."/>
            <person name="Grigoriev I.V."/>
            <person name="Lindberg D.R."/>
            <person name="Seaver E.C."/>
            <person name="Weisblat D.A."/>
            <person name="Putnam N.H."/>
            <person name="Rokhsar D.S."/>
        </authorList>
    </citation>
    <scope>NUCLEOTIDE SEQUENCE [LARGE SCALE GENOMIC DNA]</scope>
</reference>
<dbReference type="InterPro" id="IPR026092">
    <property type="entry name" value="RAI2/SOBP"/>
</dbReference>
<name>V3ZDD4_LOTGI</name>